<dbReference type="OrthoDB" id="5979581at2759"/>
<dbReference type="Proteomes" id="UP000184073">
    <property type="component" value="Unassembled WGS sequence"/>
</dbReference>
<name>A0A1L9PR31_ASPVE</name>
<proteinExistence type="predicted"/>
<dbReference type="VEuPathDB" id="FungiDB:ASPVEDRAFT_891225"/>
<dbReference type="InterPro" id="IPR000719">
    <property type="entry name" value="Prot_kinase_dom"/>
</dbReference>
<dbReference type="PROSITE" id="PS50011">
    <property type="entry name" value="PROTEIN_KINASE_DOM"/>
    <property type="match status" value="1"/>
</dbReference>
<dbReference type="PANTHER" id="PTHR45646:SF11">
    <property type="entry name" value="SERINE_THREONINE-PROTEIN KINASE DOA"/>
    <property type="match status" value="1"/>
</dbReference>
<keyword evidence="4" id="KW-0418">Kinase</keyword>
<dbReference type="InterPro" id="IPR051175">
    <property type="entry name" value="CLK_kinases"/>
</dbReference>
<reference evidence="8" key="1">
    <citation type="journal article" date="2017" name="Genome Biol.">
        <title>Comparative genomics reveals high biological diversity and specific adaptations in the industrially and medically important fungal genus Aspergillus.</title>
        <authorList>
            <person name="de Vries R.P."/>
            <person name="Riley R."/>
            <person name="Wiebenga A."/>
            <person name="Aguilar-Osorio G."/>
            <person name="Amillis S."/>
            <person name="Uchima C.A."/>
            <person name="Anderluh G."/>
            <person name="Asadollahi M."/>
            <person name="Askin M."/>
            <person name="Barry K."/>
            <person name="Battaglia E."/>
            <person name="Bayram O."/>
            <person name="Benocci T."/>
            <person name="Braus-Stromeyer S.A."/>
            <person name="Caldana C."/>
            <person name="Canovas D."/>
            <person name="Cerqueira G.C."/>
            <person name="Chen F."/>
            <person name="Chen W."/>
            <person name="Choi C."/>
            <person name="Clum A."/>
            <person name="Dos Santos R.A."/>
            <person name="Damasio A.R."/>
            <person name="Diallinas G."/>
            <person name="Emri T."/>
            <person name="Fekete E."/>
            <person name="Flipphi M."/>
            <person name="Freyberg S."/>
            <person name="Gallo A."/>
            <person name="Gournas C."/>
            <person name="Habgood R."/>
            <person name="Hainaut M."/>
            <person name="Harispe M.L."/>
            <person name="Henrissat B."/>
            <person name="Hilden K.S."/>
            <person name="Hope R."/>
            <person name="Hossain A."/>
            <person name="Karabika E."/>
            <person name="Karaffa L."/>
            <person name="Karanyi Z."/>
            <person name="Krasevec N."/>
            <person name="Kuo A."/>
            <person name="Kusch H."/>
            <person name="LaButti K."/>
            <person name="Lagendijk E.L."/>
            <person name="Lapidus A."/>
            <person name="Levasseur A."/>
            <person name="Lindquist E."/>
            <person name="Lipzen A."/>
            <person name="Logrieco A.F."/>
            <person name="MacCabe A."/>
            <person name="Maekelae M.R."/>
            <person name="Malavazi I."/>
            <person name="Melin P."/>
            <person name="Meyer V."/>
            <person name="Mielnichuk N."/>
            <person name="Miskei M."/>
            <person name="Molnar A.P."/>
            <person name="Mule G."/>
            <person name="Ngan C.Y."/>
            <person name="Orejas M."/>
            <person name="Orosz E."/>
            <person name="Ouedraogo J.P."/>
            <person name="Overkamp K.M."/>
            <person name="Park H.-S."/>
            <person name="Perrone G."/>
            <person name="Piumi F."/>
            <person name="Punt P.J."/>
            <person name="Ram A.F."/>
            <person name="Ramon A."/>
            <person name="Rauscher S."/>
            <person name="Record E."/>
            <person name="Riano-Pachon D.M."/>
            <person name="Robert V."/>
            <person name="Roehrig J."/>
            <person name="Ruller R."/>
            <person name="Salamov A."/>
            <person name="Salih N.S."/>
            <person name="Samson R.A."/>
            <person name="Sandor E."/>
            <person name="Sanguinetti M."/>
            <person name="Schuetze T."/>
            <person name="Sepcic K."/>
            <person name="Shelest E."/>
            <person name="Sherlock G."/>
            <person name="Sophianopoulou V."/>
            <person name="Squina F.M."/>
            <person name="Sun H."/>
            <person name="Susca A."/>
            <person name="Todd R.B."/>
            <person name="Tsang A."/>
            <person name="Unkles S.E."/>
            <person name="van de Wiele N."/>
            <person name="van Rossen-Uffink D."/>
            <person name="Oliveira J.V."/>
            <person name="Vesth T.C."/>
            <person name="Visser J."/>
            <person name="Yu J.-H."/>
            <person name="Zhou M."/>
            <person name="Andersen M.R."/>
            <person name="Archer D.B."/>
            <person name="Baker S.E."/>
            <person name="Benoit I."/>
            <person name="Brakhage A.A."/>
            <person name="Braus G.H."/>
            <person name="Fischer R."/>
            <person name="Frisvad J.C."/>
            <person name="Goldman G.H."/>
            <person name="Houbraken J."/>
            <person name="Oakley B."/>
            <person name="Pocsi I."/>
            <person name="Scazzocchio C."/>
            <person name="Seiboth B."/>
            <person name="vanKuyk P.A."/>
            <person name="Wortman J."/>
            <person name="Dyer P.S."/>
            <person name="Grigoriev I.V."/>
        </authorList>
    </citation>
    <scope>NUCLEOTIDE SEQUENCE [LARGE SCALE GENOMIC DNA]</scope>
    <source>
        <strain evidence="8">CBS 583.65</strain>
    </source>
</reference>
<feature type="domain" description="Protein kinase" evidence="6">
    <location>
        <begin position="1"/>
        <end position="347"/>
    </location>
</feature>
<evidence type="ECO:0000256" key="3">
    <source>
        <dbReference type="ARBA" id="ARBA00022741"/>
    </source>
</evidence>
<organism evidence="7 8">
    <name type="scientific">Aspergillus versicolor CBS 583.65</name>
    <dbReference type="NCBI Taxonomy" id="1036611"/>
    <lineage>
        <taxon>Eukaryota</taxon>
        <taxon>Fungi</taxon>
        <taxon>Dikarya</taxon>
        <taxon>Ascomycota</taxon>
        <taxon>Pezizomycotina</taxon>
        <taxon>Eurotiomycetes</taxon>
        <taxon>Eurotiomycetidae</taxon>
        <taxon>Eurotiales</taxon>
        <taxon>Aspergillaceae</taxon>
        <taxon>Aspergillus</taxon>
        <taxon>Aspergillus subgen. Nidulantes</taxon>
    </lineage>
</organism>
<keyword evidence="2" id="KW-0808">Transferase</keyword>
<keyword evidence="3" id="KW-0547">Nucleotide-binding</keyword>
<dbReference type="GO" id="GO:0005634">
    <property type="term" value="C:nucleus"/>
    <property type="evidence" value="ECO:0007669"/>
    <property type="project" value="TreeGrafter"/>
</dbReference>
<dbReference type="STRING" id="1036611.A0A1L9PR31"/>
<evidence type="ECO:0000256" key="2">
    <source>
        <dbReference type="ARBA" id="ARBA00022679"/>
    </source>
</evidence>
<dbReference type="InterPro" id="IPR011009">
    <property type="entry name" value="Kinase-like_dom_sf"/>
</dbReference>
<dbReference type="PANTHER" id="PTHR45646">
    <property type="entry name" value="SERINE/THREONINE-PROTEIN KINASE DOA-RELATED"/>
    <property type="match status" value="1"/>
</dbReference>
<dbReference type="Gene3D" id="1.10.510.10">
    <property type="entry name" value="Transferase(Phosphotransferase) domain 1"/>
    <property type="match status" value="1"/>
</dbReference>
<dbReference type="GO" id="GO:0004674">
    <property type="term" value="F:protein serine/threonine kinase activity"/>
    <property type="evidence" value="ECO:0007669"/>
    <property type="project" value="UniProtKB-KW"/>
</dbReference>
<keyword evidence="5" id="KW-0067">ATP-binding</keyword>
<protein>
    <recommendedName>
        <fullName evidence="6">Protein kinase domain-containing protein</fullName>
    </recommendedName>
</protein>
<evidence type="ECO:0000256" key="1">
    <source>
        <dbReference type="ARBA" id="ARBA00022527"/>
    </source>
</evidence>
<evidence type="ECO:0000256" key="4">
    <source>
        <dbReference type="ARBA" id="ARBA00022777"/>
    </source>
</evidence>
<evidence type="ECO:0000313" key="7">
    <source>
        <dbReference type="EMBL" id="OJJ03979.1"/>
    </source>
</evidence>
<dbReference type="RefSeq" id="XP_040669741.1">
    <property type="nucleotide sequence ID" value="XM_040818520.1"/>
</dbReference>
<dbReference type="SMART" id="SM00220">
    <property type="entry name" value="S_TKc"/>
    <property type="match status" value="1"/>
</dbReference>
<keyword evidence="1" id="KW-0723">Serine/threonine-protein kinase</keyword>
<gene>
    <name evidence="7" type="ORF">ASPVEDRAFT_891225</name>
</gene>
<dbReference type="GeneID" id="63734031"/>
<accession>A0A1L9PR31</accession>
<dbReference type="EMBL" id="KV878131">
    <property type="protein sequence ID" value="OJJ03979.1"/>
    <property type="molecule type" value="Genomic_DNA"/>
</dbReference>
<keyword evidence="8" id="KW-1185">Reference proteome</keyword>
<dbReference type="GO" id="GO:0005524">
    <property type="term" value="F:ATP binding"/>
    <property type="evidence" value="ECO:0007669"/>
    <property type="project" value="UniProtKB-KW"/>
</dbReference>
<evidence type="ECO:0000313" key="8">
    <source>
        <dbReference type="Proteomes" id="UP000184073"/>
    </source>
</evidence>
<dbReference type="SUPFAM" id="SSF56112">
    <property type="entry name" value="Protein kinase-like (PK-like)"/>
    <property type="match status" value="1"/>
</dbReference>
<dbReference type="Gene3D" id="3.30.200.20">
    <property type="entry name" value="Phosphorylase Kinase, domain 1"/>
    <property type="match status" value="1"/>
</dbReference>
<sequence length="351" mass="39562">MMAGLSVYRKHNLLYTQEGIECYGPGGYHPVCLGDTFNNRYKLLAAHSKADAISRHITPVRDFFIHDGPNGAHQCLIFDLLGPSLGRVIRSREYEEGEGLEPDVILRISEQLLQALTCLHDADIVHGDINVGNIAFQCTDLFNAGMDLLEVLGEPRCEELVRLDGKPLDPGLPKQIVEAADWEAWFDEDEEDIRIIDFGHAFVRGEEPKKLAQPRDLRVPETFFTGRFDQKVDSWTAGCVVMFGAYPFGCPGDDAILVGEMIGFVDELPEKWQQKWYEMRQDSQFRAALSELEGLQKGELAKRFKKHEDDAKVAILLPVIQGLMRLDPAERLSASEALDLLRRKASYNMQA</sequence>
<evidence type="ECO:0000259" key="6">
    <source>
        <dbReference type="PROSITE" id="PS50011"/>
    </source>
</evidence>
<dbReference type="AlphaFoldDB" id="A0A1L9PR31"/>
<evidence type="ECO:0000256" key="5">
    <source>
        <dbReference type="ARBA" id="ARBA00022840"/>
    </source>
</evidence>